<accession>A0A3S3NQR4</accession>
<proteinExistence type="predicted"/>
<dbReference type="PANTHER" id="PTHR33735:SF10">
    <property type="entry name" value="EXPRESSED PROTEIN"/>
    <property type="match status" value="1"/>
</dbReference>
<evidence type="ECO:0000313" key="1">
    <source>
        <dbReference type="EMBL" id="RWR92466.1"/>
    </source>
</evidence>
<dbReference type="AlphaFoldDB" id="A0A3S3NQR4"/>
<evidence type="ECO:0000313" key="2">
    <source>
        <dbReference type="Proteomes" id="UP000283530"/>
    </source>
</evidence>
<dbReference type="EMBL" id="QPKB01000009">
    <property type="protein sequence ID" value="RWR92466.1"/>
    <property type="molecule type" value="Genomic_DNA"/>
</dbReference>
<name>A0A3S3NQR4_9MAGN</name>
<keyword evidence="2" id="KW-1185">Reference proteome</keyword>
<dbReference type="OrthoDB" id="783687at2759"/>
<dbReference type="Proteomes" id="UP000283530">
    <property type="component" value="Unassembled WGS sequence"/>
</dbReference>
<organism evidence="1 2">
    <name type="scientific">Cinnamomum micranthum f. kanehirae</name>
    <dbReference type="NCBI Taxonomy" id="337451"/>
    <lineage>
        <taxon>Eukaryota</taxon>
        <taxon>Viridiplantae</taxon>
        <taxon>Streptophyta</taxon>
        <taxon>Embryophyta</taxon>
        <taxon>Tracheophyta</taxon>
        <taxon>Spermatophyta</taxon>
        <taxon>Magnoliopsida</taxon>
        <taxon>Magnoliidae</taxon>
        <taxon>Laurales</taxon>
        <taxon>Lauraceae</taxon>
        <taxon>Cinnamomum</taxon>
    </lineage>
</organism>
<comment type="caution">
    <text evidence="1">The sequence shown here is derived from an EMBL/GenBank/DDBJ whole genome shotgun (WGS) entry which is preliminary data.</text>
</comment>
<reference evidence="1 2" key="1">
    <citation type="journal article" date="2019" name="Nat. Plants">
        <title>Stout camphor tree genome fills gaps in understanding of flowering plant genome evolution.</title>
        <authorList>
            <person name="Chaw S.M."/>
            <person name="Liu Y.C."/>
            <person name="Wu Y.W."/>
            <person name="Wang H.Y."/>
            <person name="Lin C.I."/>
            <person name="Wu C.S."/>
            <person name="Ke H.M."/>
            <person name="Chang L.Y."/>
            <person name="Hsu C.Y."/>
            <person name="Yang H.T."/>
            <person name="Sudianto E."/>
            <person name="Hsu M.H."/>
            <person name="Wu K.P."/>
            <person name="Wang L.N."/>
            <person name="Leebens-Mack J.H."/>
            <person name="Tsai I.J."/>
        </authorList>
    </citation>
    <scope>NUCLEOTIDE SEQUENCE [LARGE SCALE GENOMIC DNA]</scope>
    <source>
        <strain evidence="2">cv. Chaw 1501</strain>
        <tissue evidence="1">Young leaves</tissue>
    </source>
</reference>
<dbReference type="PANTHER" id="PTHR33735">
    <property type="entry name" value="EXPRESSED PROTEIN"/>
    <property type="match status" value="1"/>
</dbReference>
<protein>
    <submittedName>
        <fullName evidence="1">Uncharacterized protein</fullName>
    </submittedName>
</protein>
<gene>
    <name evidence="1" type="ORF">CKAN_02167800</name>
</gene>
<sequence>MAMARSLTATNLGGLHLHPLYTSHDSLVRLPHRLLGTSTSKISYGFLAIQEAKSMAGGLQRFKINAKMSNDLQTAVPKTPKPVSPNWVVSLVVSVLSLLLPGWKTQLQMFLKLENEVEKAIETTAEAVDKIAEEAEKVMEQVEHDLPEGSQLKETVLMLEHATEEAQKDAKLAIDLIHKVDEIKDEVEAVVEPVINPVEFIKKEA</sequence>